<evidence type="ECO:0000313" key="1">
    <source>
        <dbReference type="EMBL" id="GAA1979519.1"/>
    </source>
</evidence>
<accession>A0ABN2S336</accession>
<dbReference type="InterPro" id="IPR027417">
    <property type="entry name" value="P-loop_NTPase"/>
</dbReference>
<name>A0ABN2S336_9ACTN</name>
<gene>
    <name evidence="1" type="ORF">GCM10009799_00820</name>
</gene>
<organism evidence="1 2">
    <name type="scientific">Nocardiopsis rhodophaea</name>
    <dbReference type="NCBI Taxonomy" id="280238"/>
    <lineage>
        <taxon>Bacteria</taxon>
        <taxon>Bacillati</taxon>
        <taxon>Actinomycetota</taxon>
        <taxon>Actinomycetes</taxon>
        <taxon>Streptosporangiales</taxon>
        <taxon>Nocardiopsidaceae</taxon>
        <taxon>Nocardiopsis</taxon>
    </lineage>
</organism>
<evidence type="ECO:0008006" key="3">
    <source>
        <dbReference type="Google" id="ProtNLM"/>
    </source>
</evidence>
<reference evidence="1 2" key="1">
    <citation type="journal article" date="2019" name="Int. J. Syst. Evol. Microbiol.">
        <title>The Global Catalogue of Microorganisms (GCM) 10K type strain sequencing project: providing services to taxonomists for standard genome sequencing and annotation.</title>
        <authorList>
            <consortium name="The Broad Institute Genomics Platform"/>
            <consortium name="The Broad Institute Genome Sequencing Center for Infectious Disease"/>
            <person name="Wu L."/>
            <person name="Ma J."/>
        </authorList>
    </citation>
    <scope>NUCLEOTIDE SEQUENCE [LARGE SCALE GENOMIC DNA]</scope>
    <source>
        <strain evidence="1 2">JCM 15313</strain>
    </source>
</reference>
<protein>
    <recommendedName>
        <fullName evidence="3">FtsK domain-containing protein</fullName>
    </recommendedName>
</protein>
<dbReference type="Gene3D" id="3.40.50.300">
    <property type="entry name" value="P-loop containing nucleotide triphosphate hydrolases"/>
    <property type="match status" value="1"/>
</dbReference>
<sequence length="43" mass="4483">MRVHGTHVLVAGVTGSGKGSVIWSAVRAMLPAIRSGLVRVWAV</sequence>
<keyword evidence="2" id="KW-1185">Reference proteome</keyword>
<comment type="caution">
    <text evidence="1">The sequence shown here is derived from an EMBL/GenBank/DDBJ whole genome shotgun (WGS) entry which is preliminary data.</text>
</comment>
<evidence type="ECO:0000313" key="2">
    <source>
        <dbReference type="Proteomes" id="UP001501585"/>
    </source>
</evidence>
<dbReference type="EMBL" id="BAAAPC010000001">
    <property type="protein sequence ID" value="GAA1979519.1"/>
    <property type="molecule type" value="Genomic_DNA"/>
</dbReference>
<dbReference type="Proteomes" id="UP001501585">
    <property type="component" value="Unassembled WGS sequence"/>
</dbReference>
<proteinExistence type="predicted"/>